<dbReference type="AlphaFoldDB" id="A0A8S1LTK1"/>
<dbReference type="Proteomes" id="UP000688137">
    <property type="component" value="Unassembled WGS sequence"/>
</dbReference>
<name>A0A8S1LTK1_PARPR</name>
<comment type="caution">
    <text evidence="1">The sequence shown here is derived from an EMBL/GenBank/DDBJ whole genome shotgun (WGS) entry which is preliminary data.</text>
</comment>
<accession>A0A8S1LTK1</accession>
<organism evidence="1 2">
    <name type="scientific">Paramecium primaurelia</name>
    <dbReference type="NCBI Taxonomy" id="5886"/>
    <lineage>
        <taxon>Eukaryota</taxon>
        <taxon>Sar</taxon>
        <taxon>Alveolata</taxon>
        <taxon>Ciliophora</taxon>
        <taxon>Intramacronucleata</taxon>
        <taxon>Oligohymenophorea</taxon>
        <taxon>Peniculida</taxon>
        <taxon>Parameciidae</taxon>
        <taxon>Paramecium</taxon>
    </lineage>
</organism>
<evidence type="ECO:0000313" key="2">
    <source>
        <dbReference type="Proteomes" id="UP000688137"/>
    </source>
</evidence>
<protein>
    <submittedName>
        <fullName evidence="1">Uncharacterized protein</fullName>
    </submittedName>
</protein>
<keyword evidence="2" id="KW-1185">Reference proteome</keyword>
<reference evidence="1" key="1">
    <citation type="submission" date="2021-01" db="EMBL/GenBank/DDBJ databases">
        <authorList>
            <consortium name="Genoscope - CEA"/>
            <person name="William W."/>
        </authorList>
    </citation>
    <scope>NUCLEOTIDE SEQUENCE</scope>
</reference>
<dbReference type="EMBL" id="CAJJDM010000047">
    <property type="protein sequence ID" value="CAD8071360.1"/>
    <property type="molecule type" value="Genomic_DNA"/>
</dbReference>
<sequence length="146" mass="17175">MQNQKKTCKLQIQRQQQPIHLQNVVYQEKNSESFCKLFQNNKFISTIPKEVINKNKSIIARNKSLQLLNLILKHQSHKKVKQDNLNDTTIYNSLIIRQSLPVVKKINQPIISCREKKSHSVQQSRRYSNPKKQSIVSMLRTKIGPW</sequence>
<evidence type="ECO:0000313" key="1">
    <source>
        <dbReference type="EMBL" id="CAD8071360.1"/>
    </source>
</evidence>
<proteinExistence type="predicted"/>
<gene>
    <name evidence="1" type="ORF">PPRIM_AZ9-3.1.T0470142</name>
</gene>